<name>A0ABP0G4V3_CLALP</name>
<comment type="caution">
    <text evidence="1">The sequence shown here is derived from an EMBL/GenBank/DDBJ whole genome shotgun (WGS) entry which is preliminary data.</text>
</comment>
<proteinExistence type="predicted"/>
<organism evidence="1 2">
    <name type="scientific">Clavelina lepadiformis</name>
    <name type="common">Light-bulb sea squirt</name>
    <name type="synonym">Ascidia lepadiformis</name>
    <dbReference type="NCBI Taxonomy" id="159417"/>
    <lineage>
        <taxon>Eukaryota</taxon>
        <taxon>Metazoa</taxon>
        <taxon>Chordata</taxon>
        <taxon>Tunicata</taxon>
        <taxon>Ascidiacea</taxon>
        <taxon>Aplousobranchia</taxon>
        <taxon>Clavelinidae</taxon>
        <taxon>Clavelina</taxon>
    </lineage>
</organism>
<reference evidence="1 2" key="1">
    <citation type="submission" date="2024-02" db="EMBL/GenBank/DDBJ databases">
        <authorList>
            <person name="Daric V."/>
            <person name="Darras S."/>
        </authorList>
    </citation>
    <scope>NUCLEOTIDE SEQUENCE [LARGE SCALE GENOMIC DNA]</scope>
</reference>
<accession>A0ABP0G4V3</accession>
<evidence type="ECO:0000313" key="2">
    <source>
        <dbReference type="Proteomes" id="UP001642483"/>
    </source>
</evidence>
<dbReference type="Proteomes" id="UP001642483">
    <property type="component" value="Unassembled WGS sequence"/>
</dbReference>
<dbReference type="EMBL" id="CAWYQH010000103">
    <property type="protein sequence ID" value="CAK8686828.1"/>
    <property type="molecule type" value="Genomic_DNA"/>
</dbReference>
<keyword evidence="2" id="KW-1185">Reference proteome</keyword>
<sequence>MTSAIKELFLSCDSNPSPLRVANGLWMDAQPMLDLFLIKRPDSRTIVVRSVRTIPGSTCSPPKKEQDVTDERDKIVDQIVSLKNQAGTTTSNVFP</sequence>
<protein>
    <submittedName>
        <fullName evidence="1">Uncharacterized protein</fullName>
    </submittedName>
</protein>
<gene>
    <name evidence="1" type="ORF">CVLEPA_LOCUS18860</name>
</gene>
<evidence type="ECO:0000313" key="1">
    <source>
        <dbReference type="EMBL" id="CAK8686828.1"/>
    </source>
</evidence>